<evidence type="ECO:0000313" key="3">
    <source>
        <dbReference type="Proteomes" id="UP001152795"/>
    </source>
</evidence>
<dbReference type="OrthoDB" id="5975586at2759"/>
<dbReference type="Proteomes" id="UP001152795">
    <property type="component" value="Unassembled WGS sequence"/>
</dbReference>
<feature type="domain" description="Potassium channel" evidence="1">
    <location>
        <begin position="179"/>
        <end position="264"/>
    </location>
</feature>
<keyword evidence="3" id="KW-1185">Reference proteome</keyword>
<dbReference type="EMBL" id="CACRXK020000696">
    <property type="protein sequence ID" value="CAB3984106.1"/>
    <property type="molecule type" value="Genomic_DNA"/>
</dbReference>
<gene>
    <name evidence="2" type="ORF">PACLA_8A043157</name>
</gene>
<name>A0A7D9HJJ8_PARCT</name>
<dbReference type="SUPFAM" id="SSF81324">
    <property type="entry name" value="Voltage-gated potassium channels"/>
    <property type="match status" value="1"/>
</dbReference>
<dbReference type="Gene3D" id="1.10.287.70">
    <property type="match status" value="1"/>
</dbReference>
<protein>
    <submittedName>
        <fullName evidence="2">Potassium voltage-gated channel subfamily F member 1</fullName>
    </submittedName>
</protein>
<organism evidence="2 3">
    <name type="scientific">Paramuricea clavata</name>
    <name type="common">Red gorgonian</name>
    <name type="synonym">Violescent sea-whip</name>
    <dbReference type="NCBI Taxonomy" id="317549"/>
    <lineage>
        <taxon>Eukaryota</taxon>
        <taxon>Metazoa</taxon>
        <taxon>Cnidaria</taxon>
        <taxon>Anthozoa</taxon>
        <taxon>Octocorallia</taxon>
        <taxon>Malacalcyonacea</taxon>
        <taxon>Plexauridae</taxon>
        <taxon>Paramuricea</taxon>
    </lineage>
</organism>
<sequence>MAVSKTISLLAVLTVLLKNVHGASLCPAKQQDGSVCPRSKRIKIHFKPYYEIFFDKTGSMDSLYPSILRNATALCCNTSILDFIPVNSSHKDIEELIQDESCAKVERNDSSLSFFFPVFVKSGKKVAFDEEFQFLQLVKSPGPVIMMLTSEKQKMKVTASVAVRESWPLFVLILCLSATVGLLGWLLDHSSNPSQFSSWFYKGAWEGFWWAMVTITTVGDPRFKVQYGDKVPVAFFSRVLTILWLFCGAIILSLFTANVTSVLTSNQMDNTKNLIGTRIAVLNSKHYFESNLNIGGTIEEFNSQNEMFARLQDLSVDRVLIPNYFDIVRLEESMPAMKFFSVVDVIHEPFRTGLALVNKQSTENKAFVSCLQKKVKLFHTVPSKDAITNNQDSLHRTSMLFEHDILLIIYYNLLAIAVIAGIGVVLDLFRCFRAGKKRLDSNDREETELSPFDEREADV</sequence>
<proteinExistence type="predicted"/>
<evidence type="ECO:0000313" key="2">
    <source>
        <dbReference type="EMBL" id="CAB3984106.1"/>
    </source>
</evidence>
<dbReference type="InterPro" id="IPR013099">
    <property type="entry name" value="K_chnl_dom"/>
</dbReference>
<dbReference type="Pfam" id="PF07885">
    <property type="entry name" value="Ion_trans_2"/>
    <property type="match status" value="1"/>
</dbReference>
<accession>A0A7D9HJJ8</accession>
<reference evidence="2" key="1">
    <citation type="submission" date="2020-04" db="EMBL/GenBank/DDBJ databases">
        <authorList>
            <person name="Alioto T."/>
            <person name="Alioto T."/>
            <person name="Gomez Garrido J."/>
        </authorList>
    </citation>
    <scope>NUCLEOTIDE SEQUENCE</scope>
    <source>
        <strain evidence="2">A484AB</strain>
    </source>
</reference>
<evidence type="ECO:0000259" key="1">
    <source>
        <dbReference type="Pfam" id="PF07885"/>
    </source>
</evidence>
<comment type="caution">
    <text evidence="2">The sequence shown here is derived from an EMBL/GenBank/DDBJ whole genome shotgun (WGS) entry which is preliminary data.</text>
</comment>
<dbReference type="AlphaFoldDB" id="A0A7D9HJJ8"/>